<keyword evidence="2" id="KW-1185">Reference proteome</keyword>
<accession>A0ACB8VB95</accession>
<reference evidence="1" key="1">
    <citation type="submission" date="2022-04" db="EMBL/GenBank/DDBJ databases">
        <title>Jade perch genome.</title>
        <authorList>
            <person name="Chao B."/>
        </authorList>
    </citation>
    <scope>NUCLEOTIDE SEQUENCE</scope>
    <source>
        <strain evidence="1">CB-2022</strain>
    </source>
</reference>
<feature type="non-terminal residue" evidence="1">
    <location>
        <position position="830"/>
    </location>
</feature>
<proteinExistence type="predicted"/>
<organism evidence="1 2">
    <name type="scientific">Scortum barcoo</name>
    <name type="common">barcoo grunter</name>
    <dbReference type="NCBI Taxonomy" id="214431"/>
    <lineage>
        <taxon>Eukaryota</taxon>
        <taxon>Metazoa</taxon>
        <taxon>Chordata</taxon>
        <taxon>Craniata</taxon>
        <taxon>Vertebrata</taxon>
        <taxon>Euteleostomi</taxon>
        <taxon>Actinopterygii</taxon>
        <taxon>Neopterygii</taxon>
        <taxon>Teleostei</taxon>
        <taxon>Neoteleostei</taxon>
        <taxon>Acanthomorphata</taxon>
        <taxon>Eupercaria</taxon>
        <taxon>Centrarchiformes</taxon>
        <taxon>Terapontoidei</taxon>
        <taxon>Terapontidae</taxon>
        <taxon>Scortum</taxon>
    </lineage>
</organism>
<protein>
    <submittedName>
        <fullName evidence="1">Uncharacterized protein</fullName>
    </submittedName>
</protein>
<gene>
    <name evidence="1" type="ORF">L3Q82_019481</name>
</gene>
<comment type="caution">
    <text evidence="1">The sequence shown here is derived from an EMBL/GenBank/DDBJ whole genome shotgun (WGS) entry which is preliminary data.</text>
</comment>
<dbReference type="Proteomes" id="UP000831701">
    <property type="component" value="Chromosome 23"/>
</dbReference>
<feature type="non-terminal residue" evidence="1">
    <location>
        <position position="1"/>
    </location>
</feature>
<evidence type="ECO:0000313" key="2">
    <source>
        <dbReference type="Proteomes" id="UP000831701"/>
    </source>
</evidence>
<sequence length="830" mass="94332">SKKLITSEEFVHILSDDQSNSTTLPINPQERNKIPIPRPPKGRQKPVPMYSVRKTQPANEVRNSAQVAHQENLDQDSLDYMDYVSSLLKLWGFYVRILLFSGSEGLRFDDHGMVLPHSILGSLEDFRSYLEAKGETELVKRIPKSQRDHPSEATGKHCSEAEENVRGISTGYRNIQSNALQHWHAHMTQRRRQQDFLSDLLDRPVENLLMNKANHFRETQEQRELLNRVMPLIHSGYGYRAGSEFWSLPQRYGDEMSGITATLTQTEQGRQEPITHVAQPSSIRQESGTHRRPRYAVSQFLPFSLVLDPVPSDRIICAETLRPPFRTWDQSSYLQHQCQGLGDILRDMDIKKPDIDGLEVIGSAKPFTFATACPSPLLEKKEVAKERKEMKNESLDPLAQYDDVQSGDLFIPALRFCGQLATWTGNSTTNQGEVGISATIVFEALNGERASSHLELHNEGSTAIFYSWQQFPLAHSFPHLRSQTKSPHFYFDSSSGVILPGETQRVEFVFKSEAPGIKTELWQLNTHPMLLQGASMQVTLRGVALYQDKTADQRLFIEKNLEKIVTVKMCRSIVNKMLQGVHTPERPSSPAELYFTEEQEFLSKNPKLQYHDQPAEDLQRLWQEVNPGQTWDYSIDMLRQVVLSLPEQDSAQEKSLAQLNSLRLQLSEPSELKNQITAAAVGQQLWRKLLDTMADKAMWLKNLLGLPERGTWIDKKEEISDAEVADNRDEKTEKKGGPVAKEERSGAKSRLRDDNKGESNSATAEKSVEDSRKKGKRRDNVTKRTREKQGRESASLTEASAMSISQQRSDDEGAELEVMDIYTRLLHQKA</sequence>
<evidence type="ECO:0000313" key="1">
    <source>
        <dbReference type="EMBL" id="KAI3352910.1"/>
    </source>
</evidence>
<name>A0ACB8VB95_9TELE</name>
<dbReference type="EMBL" id="CM041553">
    <property type="protein sequence ID" value="KAI3352910.1"/>
    <property type="molecule type" value="Genomic_DNA"/>
</dbReference>